<accession>A0A0R2MZV2</accession>
<dbReference type="GO" id="GO:0005886">
    <property type="term" value="C:plasma membrane"/>
    <property type="evidence" value="ECO:0007669"/>
    <property type="project" value="UniProtKB-SubCell"/>
</dbReference>
<dbReference type="InterPro" id="IPR023090">
    <property type="entry name" value="UPF0702_alpha/beta_dom_sf"/>
</dbReference>
<dbReference type="Pfam" id="PF04239">
    <property type="entry name" value="DUF421"/>
    <property type="match status" value="1"/>
</dbReference>
<proteinExistence type="inferred from homology"/>
<comment type="subcellular location">
    <subcellularLocation>
        <location evidence="1">Cell membrane</location>
        <topology evidence="1">Multi-pass membrane protein</topology>
    </subcellularLocation>
</comment>
<dbReference type="STRING" id="1293598.IV56_GL002214"/>
<evidence type="ECO:0000313" key="11">
    <source>
        <dbReference type="Proteomes" id="UP000050969"/>
    </source>
</evidence>
<comment type="caution">
    <text evidence="10">The sequence shown here is derived from an EMBL/GenBank/DDBJ whole genome shotgun (WGS) entry which is preliminary data.</text>
</comment>
<feature type="transmembrane region" description="Helical" evidence="7">
    <location>
        <begin position="64"/>
        <end position="84"/>
    </location>
</feature>
<keyword evidence="3" id="KW-1003">Cell membrane</keyword>
<evidence type="ECO:0000259" key="8">
    <source>
        <dbReference type="Pfam" id="PF04239"/>
    </source>
</evidence>
<protein>
    <submittedName>
        <fullName evidence="10">Membrane protein</fullName>
    </submittedName>
</protein>
<dbReference type="PANTHER" id="PTHR34582">
    <property type="entry name" value="UPF0702 TRANSMEMBRANE PROTEIN YCAP"/>
    <property type="match status" value="1"/>
</dbReference>
<organism evidence="10 11">
    <name type="scientific">Lacticaseibacillus saniviri JCM 17471 = DSM 24301</name>
    <dbReference type="NCBI Taxonomy" id="1293598"/>
    <lineage>
        <taxon>Bacteria</taxon>
        <taxon>Bacillati</taxon>
        <taxon>Bacillota</taxon>
        <taxon>Bacilli</taxon>
        <taxon>Lactobacillales</taxon>
        <taxon>Lactobacillaceae</taxon>
        <taxon>Lacticaseibacillus</taxon>
    </lineage>
</organism>
<evidence type="ECO:0000256" key="7">
    <source>
        <dbReference type="SAM" id="Phobius"/>
    </source>
</evidence>
<evidence type="ECO:0000256" key="6">
    <source>
        <dbReference type="ARBA" id="ARBA00023136"/>
    </source>
</evidence>
<feature type="transmembrane region" description="Helical" evidence="7">
    <location>
        <begin position="6"/>
        <end position="27"/>
    </location>
</feature>
<keyword evidence="4 7" id="KW-0812">Transmembrane</keyword>
<dbReference type="AlphaFoldDB" id="A0A0R2MZV2"/>
<evidence type="ECO:0000259" key="9">
    <source>
        <dbReference type="Pfam" id="PF20730"/>
    </source>
</evidence>
<keyword evidence="5 7" id="KW-1133">Transmembrane helix</keyword>
<dbReference type="PANTHER" id="PTHR34582:SF6">
    <property type="entry name" value="UPF0702 TRANSMEMBRANE PROTEIN YCAP"/>
    <property type="match status" value="1"/>
</dbReference>
<gene>
    <name evidence="10" type="ORF">IV56_GL002214</name>
</gene>
<feature type="domain" description="YetF-like N-terminal transmembrane" evidence="9">
    <location>
        <begin position="9"/>
        <end position="84"/>
    </location>
</feature>
<dbReference type="InterPro" id="IPR048454">
    <property type="entry name" value="YetF_N"/>
</dbReference>
<dbReference type="InterPro" id="IPR007353">
    <property type="entry name" value="DUF421"/>
</dbReference>
<sequence length="222" mass="24819">MPDMLQGLYLNTALKLLMGFITFVVQIQLAGKGNLAPSTIVDQMQNFVLGGIIGGVIYNQDISLLQFFNVLLIWTLIVLSSKYLTNHHPLIKKWIDGTPVLVVHHGQVLVDNATKAGISANDLSYKLRTSGVADIREVERAILELNGQLTIVKRGDTSIKFPLVLDGQIAFDTLEDIHKDEDWLRRELAEQGYEPENVYMANYLDDRVVVAAYARGRSLPKK</sequence>
<keyword evidence="11" id="KW-1185">Reference proteome</keyword>
<evidence type="ECO:0000256" key="5">
    <source>
        <dbReference type="ARBA" id="ARBA00022989"/>
    </source>
</evidence>
<dbReference type="Proteomes" id="UP000050969">
    <property type="component" value="Unassembled WGS sequence"/>
</dbReference>
<evidence type="ECO:0000256" key="2">
    <source>
        <dbReference type="ARBA" id="ARBA00006448"/>
    </source>
</evidence>
<feature type="domain" description="YetF C-terminal" evidence="8">
    <location>
        <begin position="87"/>
        <end position="203"/>
    </location>
</feature>
<dbReference type="PATRIC" id="fig|1293598.4.peg.2316"/>
<name>A0A0R2MZV2_9LACO</name>
<evidence type="ECO:0000256" key="1">
    <source>
        <dbReference type="ARBA" id="ARBA00004651"/>
    </source>
</evidence>
<dbReference type="EMBL" id="JQCE01000009">
    <property type="protein sequence ID" value="KRO17728.1"/>
    <property type="molecule type" value="Genomic_DNA"/>
</dbReference>
<evidence type="ECO:0000313" key="10">
    <source>
        <dbReference type="EMBL" id="KRO17728.1"/>
    </source>
</evidence>
<comment type="similarity">
    <text evidence="2">Belongs to the UPF0702 family.</text>
</comment>
<dbReference type="Gene3D" id="3.30.240.20">
    <property type="entry name" value="bsu07140 like domains"/>
    <property type="match status" value="2"/>
</dbReference>
<evidence type="ECO:0000256" key="3">
    <source>
        <dbReference type="ARBA" id="ARBA00022475"/>
    </source>
</evidence>
<evidence type="ECO:0000256" key="4">
    <source>
        <dbReference type="ARBA" id="ARBA00022692"/>
    </source>
</evidence>
<keyword evidence="6 7" id="KW-0472">Membrane</keyword>
<dbReference type="Pfam" id="PF20730">
    <property type="entry name" value="YetF_N"/>
    <property type="match status" value="1"/>
</dbReference>
<reference evidence="10 11" key="1">
    <citation type="journal article" date="2015" name="Genome Announc.">
        <title>Expanding the biotechnology potential of lactobacilli through comparative genomics of 213 strains and associated genera.</title>
        <authorList>
            <person name="Sun Z."/>
            <person name="Harris H.M."/>
            <person name="McCann A."/>
            <person name="Guo C."/>
            <person name="Argimon S."/>
            <person name="Zhang W."/>
            <person name="Yang X."/>
            <person name="Jeffery I.B."/>
            <person name="Cooney J.C."/>
            <person name="Kagawa T.F."/>
            <person name="Liu W."/>
            <person name="Song Y."/>
            <person name="Salvetti E."/>
            <person name="Wrobel A."/>
            <person name="Rasinkangas P."/>
            <person name="Parkhill J."/>
            <person name="Rea M.C."/>
            <person name="O'Sullivan O."/>
            <person name="Ritari J."/>
            <person name="Douillard F.P."/>
            <person name="Paul Ross R."/>
            <person name="Yang R."/>
            <person name="Briner A.E."/>
            <person name="Felis G.E."/>
            <person name="de Vos W.M."/>
            <person name="Barrangou R."/>
            <person name="Klaenhammer T.R."/>
            <person name="Caufield P.W."/>
            <person name="Cui Y."/>
            <person name="Zhang H."/>
            <person name="O'Toole P.W."/>
        </authorList>
    </citation>
    <scope>NUCLEOTIDE SEQUENCE [LARGE SCALE GENOMIC DNA]</scope>
    <source>
        <strain evidence="10 11">DSM 24301</strain>
    </source>
</reference>